<keyword evidence="12" id="KW-1185">Reference proteome</keyword>
<dbReference type="PROSITE" id="PS50293">
    <property type="entry name" value="TPR_REGION"/>
    <property type="match status" value="1"/>
</dbReference>
<evidence type="ECO:0000313" key="12">
    <source>
        <dbReference type="Proteomes" id="UP000636709"/>
    </source>
</evidence>
<dbReference type="AlphaFoldDB" id="A0A835DZ24"/>
<evidence type="ECO:0000256" key="1">
    <source>
        <dbReference type="ARBA" id="ARBA00004922"/>
    </source>
</evidence>
<dbReference type="PANTHER" id="PTHR44998:SF1">
    <property type="entry name" value="UDP-N-ACETYLGLUCOSAMINE--PEPTIDE N-ACETYLGLUCOSAMINYLTRANSFERASE 110 KDA SUBUNIT"/>
    <property type="match status" value="1"/>
</dbReference>
<dbReference type="UniPathway" id="UPA00378"/>
<sequence length="679" mass="77084">MLSLQHQQQHGGAVAGGGDARPPRAAAAVRDRRGLARVPGPRDLEEPARNAPSPATFLLPPRAARRQGGPARAQAQSPDSSQEPVHRVAAHCVCMYTDDMPNELLIGYLNVVAVDEERHLALAHQNYRSGKYREALEHGNVVYEKNPRRTDNLLLLGAIYYQIRNYDMCIAKNEEALAIDPHFAECYGNMANAWKEKGDIDLAIRYYLTAIQFAYIEALRIESSLCNCMVQTLLALLWRQEILDKALMYYKEAVKIKPSFADAYLNQGNVYKALGMSQDAIMCYQRALQARPDYAMAYGQMHLKMLDEWKKQSTATEGNTFKEIGRVNEAIQDYVQAANIRPNMAEAHANLASAYKDSINVVHCDLSACVCDWENRDAMFRDVEEIIKRQIKMSVLPSVQPFHAIAYPIDPMLALEIRYRCICYALSQNDGTEWRQRIQSEAEHFVDVSAMTSDMIARLINQDKIQILINLNGYTKGARNEIFALQPAPIQVSYMGFPGTTGAAYIDYLVTDEFVSPSCYAHIYSEKLVHLPHCYFVNDYKQKNQDCLTPVCPHKRSDYGLPEDKFIFACFNQLYKMDPEIFDTWPLCNAHTTGTDILWAGLPMITLPLEKMATRVAGSLCVATGLGVEMIVSSMKEYEDRAVRNLERAYYKMWNLYCSNRHPEPFKVEEDDSEFPFDR</sequence>
<feature type="domain" description="O-GlcNAc transferase C-terminal" evidence="10">
    <location>
        <begin position="586"/>
        <end position="645"/>
    </location>
</feature>
<evidence type="ECO:0000256" key="6">
    <source>
        <dbReference type="ARBA" id="ARBA00022737"/>
    </source>
</evidence>
<evidence type="ECO:0000256" key="8">
    <source>
        <dbReference type="PROSITE-ProRule" id="PRU00339"/>
    </source>
</evidence>
<evidence type="ECO:0000256" key="7">
    <source>
        <dbReference type="ARBA" id="ARBA00022803"/>
    </source>
</evidence>
<proteinExistence type="inferred from homology"/>
<dbReference type="Pfam" id="PF13844">
    <property type="entry name" value="Glyco_transf_41"/>
    <property type="match status" value="3"/>
</dbReference>
<comment type="pathway">
    <text evidence="1">Protein modification; protein glycosylation.</text>
</comment>
<dbReference type="InterPro" id="IPR011990">
    <property type="entry name" value="TPR-like_helical_dom_sf"/>
</dbReference>
<feature type="compositionally biased region" description="Polar residues" evidence="9">
    <location>
        <begin position="1"/>
        <end position="10"/>
    </location>
</feature>
<comment type="caution">
    <text evidence="11">The sequence shown here is derived from an EMBL/GenBank/DDBJ whole genome shotgun (WGS) entry which is preliminary data.</text>
</comment>
<accession>A0A835DZ24</accession>
<feature type="domain" description="O-GlcNAc transferase C-terminal" evidence="10">
    <location>
        <begin position="418"/>
        <end position="543"/>
    </location>
</feature>
<feature type="domain" description="O-GlcNAc transferase C-terminal" evidence="10">
    <location>
        <begin position="555"/>
        <end position="585"/>
    </location>
</feature>
<dbReference type="InterPro" id="IPR029489">
    <property type="entry name" value="OGT/SEC/SPY_C"/>
</dbReference>
<dbReference type="EC" id="2.4.1.255" evidence="3"/>
<keyword evidence="7 8" id="KW-0802">TPR repeat</keyword>
<feature type="region of interest" description="Disordered" evidence="9">
    <location>
        <begin position="1"/>
        <end position="84"/>
    </location>
</feature>
<evidence type="ECO:0000256" key="3">
    <source>
        <dbReference type="ARBA" id="ARBA00011970"/>
    </source>
</evidence>
<feature type="compositionally biased region" description="Basic and acidic residues" evidence="9">
    <location>
        <begin position="29"/>
        <end position="48"/>
    </location>
</feature>
<evidence type="ECO:0000256" key="9">
    <source>
        <dbReference type="SAM" id="MobiDB-lite"/>
    </source>
</evidence>
<evidence type="ECO:0000313" key="11">
    <source>
        <dbReference type="EMBL" id="KAF8659264.1"/>
    </source>
</evidence>
<protein>
    <recommendedName>
        <fullName evidence="3">protein O-GlcNAc transferase</fullName>
        <ecNumber evidence="3">2.4.1.255</ecNumber>
    </recommendedName>
</protein>
<gene>
    <name evidence="11" type="ORF">HU200_058631</name>
</gene>
<dbReference type="Proteomes" id="UP000636709">
    <property type="component" value="Unassembled WGS sequence"/>
</dbReference>
<dbReference type="PROSITE" id="PS50005">
    <property type="entry name" value="TPR"/>
    <property type="match status" value="3"/>
</dbReference>
<keyword evidence="4" id="KW-0328">Glycosyltransferase</keyword>
<feature type="repeat" description="TPR" evidence="8">
    <location>
        <begin position="261"/>
        <end position="294"/>
    </location>
</feature>
<dbReference type="EMBL" id="JACEFO010002464">
    <property type="protein sequence ID" value="KAF8659264.1"/>
    <property type="molecule type" value="Genomic_DNA"/>
</dbReference>
<dbReference type="Gene3D" id="1.25.40.10">
    <property type="entry name" value="Tetratricopeptide repeat domain"/>
    <property type="match status" value="3"/>
</dbReference>
<evidence type="ECO:0000256" key="4">
    <source>
        <dbReference type="ARBA" id="ARBA00022676"/>
    </source>
</evidence>
<organism evidence="11 12">
    <name type="scientific">Digitaria exilis</name>
    <dbReference type="NCBI Taxonomy" id="1010633"/>
    <lineage>
        <taxon>Eukaryota</taxon>
        <taxon>Viridiplantae</taxon>
        <taxon>Streptophyta</taxon>
        <taxon>Embryophyta</taxon>
        <taxon>Tracheophyta</taxon>
        <taxon>Spermatophyta</taxon>
        <taxon>Magnoliopsida</taxon>
        <taxon>Liliopsida</taxon>
        <taxon>Poales</taxon>
        <taxon>Poaceae</taxon>
        <taxon>PACMAD clade</taxon>
        <taxon>Panicoideae</taxon>
        <taxon>Panicodae</taxon>
        <taxon>Paniceae</taxon>
        <taxon>Anthephorinae</taxon>
        <taxon>Digitaria</taxon>
    </lineage>
</organism>
<dbReference type="InterPro" id="IPR019734">
    <property type="entry name" value="TPR_rpt"/>
</dbReference>
<keyword evidence="5" id="KW-0808">Transferase</keyword>
<feature type="repeat" description="TPR" evidence="8">
    <location>
        <begin position="311"/>
        <end position="344"/>
    </location>
</feature>
<evidence type="ECO:0000259" key="10">
    <source>
        <dbReference type="Pfam" id="PF13844"/>
    </source>
</evidence>
<dbReference type="OrthoDB" id="421121at2759"/>
<feature type="compositionally biased region" description="Low complexity" evidence="9">
    <location>
        <begin position="60"/>
        <end position="76"/>
    </location>
</feature>
<comment type="similarity">
    <text evidence="2">Belongs to the glycosyltransferase 41 family. O-GlcNAc transferase subfamily.</text>
</comment>
<dbReference type="SMART" id="SM00028">
    <property type="entry name" value="TPR"/>
    <property type="match status" value="6"/>
</dbReference>
<dbReference type="Gene3D" id="3.40.50.11380">
    <property type="match status" value="1"/>
</dbReference>
<keyword evidence="6" id="KW-0677">Repeat</keyword>
<dbReference type="SUPFAM" id="SSF48452">
    <property type="entry name" value="TPR-like"/>
    <property type="match status" value="2"/>
</dbReference>
<dbReference type="GO" id="GO:0006493">
    <property type="term" value="P:protein O-linked glycosylation"/>
    <property type="evidence" value="ECO:0007669"/>
    <property type="project" value="TreeGrafter"/>
</dbReference>
<dbReference type="Pfam" id="PF00515">
    <property type="entry name" value="TPR_1"/>
    <property type="match status" value="1"/>
</dbReference>
<dbReference type="GO" id="GO:0097363">
    <property type="term" value="F:protein O-acetylglucosaminyltransferase activity"/>
    <property type="evidence" value="ECO:0007669"/>
    <property type="project" value="UniProtKB-EC"/>
</dbReference>
<name>A0A835DZ24_9POAL</name>
<evidence type="ECO:0000256" key="2">
    <source>
        <dbReference type="ARBA" id="ARBA00005386"/>
    </source>
</evidence>
<evidence type="ECO:0000256" key="5">
    <source>
        <dbReference type="ARBA" id="ARBA00022679"/>
    </source>
</evidence>
<dbReference type="Gene3D" id="3.40.50.2000">
    <property type="entry name" value="Glycogen Phosphorylase B"/>
    <property type="match status" value="2"/>
</dbReference>
<feature type="repeat" description="TPR" evidence="8">
    <location>
        <begin position="150"/>
        <end position="183"/>
    </location>
</feature>
<dbReference type="PANTHER" id="PTHR44998">
    <property type="match status" value="1"/>
</dbReference>
<dbReference type="Pfam" id="PF13414">
    <property type="entry name" value="TPR_11"/>
    <property type="match status" value="1"/>
</dbReference>
<reference evidence="11" key="1">
    <citation type="submission" date="2020-07" db="EMBL/GenBank/DDBJ databases">
        <title>Genome sequence and genetic diversity analysis of an under-domesticated orphan crop, white fonio (Digitaria exilis).</title>
        <authorList>
            <person name="Bennetzen J.L."/>
            <person name="Chen S."/>
            <person name="Ma X."/>
            <person name="Wang X."/>
            <person name="Yssel A.E.J."/>
            <person name="Chaluvadi S.R."/>
            <person name="Johnson M."/>
            <person name="Gangashetty P."/>
            <person name="Hamidou F."/>
            <person name="Sanogo M.D."/>
            <person name="Zwaenepoel A."/>
            <person name="Wallace J."/>
            <person name="Van De Peer Y."/>
            <person name="Van Deynze A."/>
        </authorList>
    </citation>
    <scope>NUCLEOTIDE SEQUENCE</scope>
    <source>
        <tissue evidence="11">Leaves</tissue>
    </source>
</reference>